<organism evidence="1 2">
    <name type="scientific">Candidatus Electrothrix aarhusensis</name>
    <dbReference type="NCBI Taxonomy" id="1859131"/>
    <lineage>
        <taxon>Bacteria</taxon>
        <taxon>Pseudomonadati</taxon>
        <taxon>Thermodesulfobacteriota</taxon>
        <taxon>Desulfobulbia</taxon>
        <taxon>Desulfobulbales</taxon>
        <taxon>Desulfobulbaceae</taxon>
        <taxon>Candidatus Electrothrix</taxon>
    </lineage>
</organism>
<evidence type="ECO:0000313" key="2">
    <source>
        <dbReference type="Proteomes" id="UP000287853"/>
    </source>
</evidence>
<sequence>MFGGGGLDHGGAAVAFAHSMIVIFDLIQEALLFEILDDLLPAGKTVHACVFPGLLIHDAVVVHDLDPFQIVAQADFIVVPVMGRGDLEGTGPEFPLDMMIQHHRDNPIRQRQVDADFF</sequence>
<dbReference type="EMBL" id="MTKO01000032">
    <property type="protein sequence ID" value="RWX47566.1"/>
    <property type="molecule type" value="Genomic_DNA"/>
</dbReference>
<proteinExistence type="predicted"/>
<gene>
    <name evidence="1" type="ORF">H206_06313</name>
</gene>
<name>A0A444J363_9BACT</name>
<dbReference type="Proteomes" id="UP000287853">
    <property type="component" value="Unassembled WGS sequence"/>
</dbReference>
<keyword evidence="2" id="KW-1185">Reference proteome</keyword>
<comment type="caution">
    <text evidence="1">The sequence shown here is derived from an EMBL/GenBank/DDBJ whole genome shotgun (WGS) entry which is preliminary data.</text>
</comment>
<evidence type="ECO:0000313" key="1">
    <source>
        <dbReference type="EMBL" id="RWX47566.1"/>
    </source>
</evidence>
<dbReference type="AlphaFoldDB" id="A0A444J363"/>
<protein>
    <submittedName>
        <fullName evidence="1">Uncharacterized protein</fullName>
    </submittedName>
</protein>
<accession>A0A444J363</accession>
<reference evidence="1 2" key="1">
    <citation type="submission" date="2017-01" db="EMBL/GenBank/DDBJ databases">
        <title>The cable genome- insights into the physiology and evolution of filamentous bacteria capable of sulfide oxidation via long distance electron transfer.</title>
        <authorList>
            <person name="Schreiber L."/>
            <person name="Bjerg J.T."/>
            <person name="Boggild A."/>
            <person name="Van De Vossenberg J."/>
            <person name="Meysman F."/>
            <person name="Nielsen L.P."/>
            <person name="Schramm A."/>
            <person name="Kjeldsen K.U."/>
        </authorList>
    </citation>
    <scope>NUCLEOTIDE SEQUENCE [LARGE SCALE GENOMIC DNA]</scope>
    <source>
        <strain evidence="1">MCF</strain>
    </source>
</reference>